<sequence>MSSQVEAQSIEALKDFRTALALYGEDTLSALGAAEAEVRRTVLWLQQDRPYYWQEQIKRRRERVASAKADLFRLRLQKSPEHHPSMAEPKERLRLAEASLQDAEKRLILVRKWQPALQQAILEYHGGVQRLKDLAASDVPGAVALLGRLVDALEAYLRVEVPRGTAAEPVGGVGRSPAHFDAIAETILDQAAPVAAADEGPETHEDA</sequence>
<dbReference type="KEGG" id="pbor:BSF38_01780"/>
<gene>
    <name evidence="1" type="ORF">BSF38_01780</name>
</gene>
<proteinExistence type="predicted"/>
<name>A0A1U7CN00_9BACT</name>
<dbReference type="STRING" id="1387353.BSF38_01780"/>
<dbReference type="RefSeq" id="WP_076344860.1">
    <property type="nucleotide sequence ID" value="NZ_CP019082.1"/>
</dbReference>
<dbReference type="Proteomes" id="UP000186309">
    <property type="component" value="Chromosome"/>
</dbReference>
<evidence type="ECO:0000313" key="1">
    <source>
        <dbReference type="EMBL" id="APW60312.1"/>
    </source>
</evidence>
<organism evidence="1 2">
    <name type="scientific">Paludisphaera borealis</name>
    <dbReference type="NCBI Taxonomy" id="1387353"/>
    <lineage>
        <taxon>Bacteria</taxon>
        <taxon>Pseudomonadati</taxon>
        <taxon>Planctomycetota</taxon>
        <taxon>Planctomycetia</taxon>
        <taxon>Isosphaerales</taxon>
        <taxon>Isosphaeraceae</taxon>
        <taxon>Paludisphaera</taxon>
    </lineage>
</organism>
<keyword evidence="2" id="KW-1185">Reference proteome</keyword>
<reference evidence="2" key="1">
    <citation type="submission" date="2016-12" db="EMBL/GenBank/DDBJ databases">
        <title>Comparative genomics of four Isosphaeraceae planctomycetes: a common pool of plasmids and glycoside hydrolase genes.</title>
        <authorList>
            <person name="Ivanova A."/>
        </authorList>
    </citation>
    <scope>NUCLEOTIDE SEQUENCE [LARGE SCALE GENOMIC DNA]</scope>
    <source>
        <strain evidence="2">PX4</strain>
    </source>
</reference>
<protein>
    <submittedName>
        <fullName evidence="1">Uncharacterized protein</fullName>
    </submittedName>
</protein>
<evidence type="ECO:0000313" key="2">
    <source>
        <dbReference type="Proteomes" id="UP000186309"/>
    </source>
</evidence>
<accession>A0A1U7CN00</accession>
<dbReference type="AlphaFoldDB" id="A0A1U7CN00"/>
<dbReference type="OrthoDB" id="277538at2"/>
<dbReference type="EMBL" id="CP019082">
    <property type="protein sequence ID" value="APW60312.1"/>
    <property type="molecule type" value="Genomic_DNA"/>
</dbReference>